<keyword evidence="2" id="KW-1185">Reference proteome</keyword>
<dbReference type="PANTHER" id="PTHR43861">
    <property type="entry name" value="TRANS-ACONITATE 2-METHYLTRANSFERASE-RELATED"/>
    <property type="match status" value="1"/>
</dbReference>
<reference evidence="1 2" key="1">
    <citation type="submission" date="2011-06" db="EMBL/GenBank/DDBJ databases">
        <title>The draft genome of Thiocapsa marina 5811.</title>
        <authorList>
            <consortium name="US DOE Joint Genome Institute (JGI-PGF)"/>
            <person name="Lucas S."/>
            <person name="Han J."/>
            <person name="Cheng J.-F."/>
            <person name="Goodwin L."/>
            <person name="Pitluck S."/>
            <person name="Peters L."/>
            <person name="Land M.L."/>
            <person name="Hauser L."/>
            <person name="Vogl K."/>
            <person name="Liu Z."/>
            <person name="Imhoff J."/>
            <person name="Thiel V."/>
            <person name="Frigaard N.-U."/>
            <person name="Bryant D."/>
            <person name="Woyke T.J."/>
        </authorList>
    </citation>
    <scope>NUCLEOTIDE SEQUENCE [LARGE SCALE GENOMIC DNA]</scope>
    <source>
        <strain evidence="1 2">5811</strain>
    </source>
</reference>
<dbReference type="eggNOG" id="COG2227">
    <property type="taxonomic scope" value="Bacteria"/>
</dbReference>
<proteinExistence type="predicted"/>
<dbReference type="PATRIC" id="fig|768671.3.peg.500"/>
<protein>
    <submittedName>
        <fullName evidence="1">Methyltransferase type 12</fullName>
    </submittedName>
</protein>
<keyword evidence="1" id="KW-0489">Methyltransferase</keyword>
<dbReference type="SUPFAM" id="SSF53335">
    <property type="entry name" value="S-adenosyl-L-methionine-dependent methyltransferases"/>
    <property type="match status" value="1"/>
</dbReference>
<dbReference type="Pfam" id="PF13489">
    <property type="entry name" value="Methyltransf_23"/>
    <property type="match status" value="1"/>
</dbReference>
<dbReference type="PANTHER" id="PTHR43861:SF6">
    <property type="entry name" value="METHYLTRANSFERASE TYPE 11"/>
    <property type="match status" value="1"/>
</dbReference>
<organism evidence="1 2">
    <name type="scientific">Thiocapsa marina 5811</name>
    <dbReference type="NCBI Taxonomy" id="768671"/>
    <lineage>
        <taxon>Bacteria</taxon>
        <taxon>Pseudomonadati</taxon>
        <taxon>Pseudomonadota</taxon>
        <taxon>Gammaproteobacteria</taxon>
        <taxon>Chromatiales</taxon>
        <taxon>Chromatiaceae</taxon>
        <taxon>Thiocapsa</taxon>
    </lineage>
</organism>
<dbReference type="InterPro" id="IPR029063">
    <property type="entry name" value="SAM-dependent_MTases_sf"/>
</dbReference>
<keyword evidence="1" id="KW-0808">Transferase</keyword>
<dbReference type="CDD" id="cd02440">
    <property type="entry name" value="AdoMet_MTases"/>
    <property type="match status" value="1"/>
</dbReference>
<dbReference type="GO" id="GO:0032259">
    <property type="term" value="P:methylation"/>
    <property type="evidence" value="ECO:0007669"/>
    <property type="project" value="UniProtKB-KW"/>
</dbReference>
<dbReference type="STRING" id="768671.ThimaDRAFT_0451"/>
<dbReference type="GO" id="GO:0008168">
    <property type="term" value="F:methyltransferase activity"/>
    <property type="evidence" value="ECO:0007669"/>
    <property type="project" value="UniProtKB-KW"/>
</dbReference>
<dbReference type="AlphaFoldDB" id="F9U6A0"/>
<sequence length="211" mass="23225">MMNGTDISGYRYSQASLSHAHGVLLDPVYRILGVLYPTCGDRRLFELGCGNGSVANALTQRGWDVTGVDPSLTGIAQARAAFPGLKLRNGSAYDDLVGQYGQFPVVLSLEVIEHVYAPRHYARTVIDLLSDGGVAIISTPYHGYWKNLALALSGHMDRHFTALWDHGHIKFWSMQTLGELLREAGFVDIRFERVGRIPVLAKSMIAVARKP</sequence>
<dbReference type="EMBL" id="AFWV01000001">
    <property type="protein sequence ID" value="EGV20673.1"/>
    <property type="molecule type" value="Genomic_DNA"/>
</dbReference>
<dbReference type="Gene3D" id="3.40.50.150">
    <property type="entry name" value="Vaccinia Virus protein VP39"/>
    <property type="match status" value="1"/>
</dbReference>
<evidence type="ECO:0000313" key="2">
    <source>
        <dbReference type="Proteomes" id="UP000005459"/>
    </source>
</evidence>
<gene>
    <name evidence="1" type="ORF">ThimaDRAFT_0451</name>
</gene>
<evidence type="ECO:0000313" key="1">
    <source>
        <dbReference type="EMBL" id="EGV20673.1"/>
    </source>
</evidence>
<accession>F9U6A0</accession>
<dbReference type="Proteomes" id="UP000005459">
    <property type="component" value="Unassembled WGS sequence"/>
</dbReference>
<name>F9U6A0_9GAMM</name>
<dbReference type="RefSeq" id="WP_007191329.1">
    <property type="nucleotide sequence ID" value="NZ_AFWV01000001.1"/>
</dbReference>